<dbReference type="NCBIfam" id="TIGR00045">
    <property type="entry name" value="glycerate kinase"/>
    <property type="match status" value="1"/>
</dbReference>
<dbReference type="InterPro" id="IPR018193">
    <property type="entry name" value="Glyc_kinase_flavodox-like_fold"/>
</dbReference>
<dbReference type="PANTHER" id="PTHR21599:SF0">
    <property type="entry name" value="GLYCERATE KINASE"/>
    <property type="match status" value="1"/>
</dbReference>
<dbReference type="InterPro" id="IPR018197">
    <property type="entry name" value="Glycerate_kinase_RE-like"/>
</dbReference>
<evidence type="ECO:0000313" key="5">
    <source>
        <dbReference type="EMBL" id="HIZ34176.1"/>
    </source>
</evidence>
<proteinExistence type="inferred from homology"/>
<reference evidence="5" key="2">
    <citation type="submission" date="2021-04" db="EMBL/GenBank/DDBJ databases">
        <authorList>
            <person name="Gilroy R."/>
        </authorList>
    </citation>
    <scope>NUCLEOTIDE SEQUENCE</scope>
    <source>
        <strain evidence="5">ChiGjej4B4-7305</strain>
    </source>
</reference>
<name>A0A9D2J2F9_9MICO</name>
<dbReference type="AlphaFoldDB" id="A0A9D2J2F9"/>
<dbReference type="GO" id="GO:0008887">
    <property type="term" value="F:glycerate kinase activity"/>
    <property type="evidence" value="ECO:0007669"/>
    <property type="project" value="UniProtKB-UniRule"/>
</dbReference>
<dbReference type="PANTHER" id="PTHR21599">
    <property type="entry name" value="GLYCERATE KINASE"/>
    <property type="match status" value="1"/>
</dbReference>
<keyword evidence="3 4" id="KW-0418">Kinase</keyword>
<sequence>MATVVLAPDKFKGSLTAAEVADHLATGLLRVRPELTAVQVPMADGGEGTVAAAVAAGWREQSATVRGPLGEPVQAAYALSPDGAACVVEMALASGLEFTRADVDAARRSSSFGTGELIRSALDEGARRVILGVGGSASTDGGAGLVQALGVRLLARDGSDLPGGGAALNDLTAVDLAGLDPRLVGTEVVLAADVDNPLLGPSGAAAVYGPQKGADEATVAELENGLARWVAALAAERPDVALTADLPGAGAAGGVGYAALALLGGTRRSGIEMVIELTGLADQLDGADLAITGEGSLDEQSLYGKTPVGVARAAAAAGVPTVAVAGRSLLDDAELGRHGIAACYPLTALAPDAETSIREAGRLLEELAATIVAAHL</sequence>
<gene>
    <name evidence="5" type="ORF">H9815_00220</name>
</gene>
<dbReference type="InterPro" id="IPR004381">
    <property type="entry name" value="Glycerate_kinase"/>
</dbReference>
<comment type="caution">
    <text evidence="5">The sequence shown here is derived from an EMBL/GenBank/DDBJ whole genome shotgun (WGS) entry which is preliminary data.</text>
</comment>
<reference evidence="5" key="1">
    <citation type="journal article" date="2021" name="PeerJ">
        <title>Extensive microbial diversity within the chicken gut microbiome revealed by metagenomics and culture.</title>
        <authorList>
            <person name="Gilroy R."/>
            <person name="Ravi A."/>
            <person name="Getino M."/>
            <person name="Pursley I."/>
            <person name="Horton D.L."/>
            <person name="Alikhan N.F."/>
            <person name="Baker D."/>
            <person name="Gharbi K."/>
            <person name="Hall N."/>
            <person name="Watson M."/>
            <person name="Adriaenssens E.M."/>
            <person name="Foster-Nyarko E."/>
            <person name="Jarju S."/>
            <person name="Secka A."/>
            <person name="Antonio M."/>
            <person name="Oren A."/>
            <person name="Chaudhuri R.R."/>
            <person name="La Ragione R."/>
            <person name="Hildebrand F."/>
            <person name="Pallen M.J."/>
        </authorList>
    </citation>
    <scope>NUCLEOTIDE SEQUENCE</scope>
    <source>
        <strain evidence="5">ChiGjej4B4-7305</strain>
    </source>
</reference>
<evidence type="ECO:0000256" key="3">
    <source>
        <dbReference type="ARBA" id="ARBA00022777"/>
    </source>
</evidence>
<dbReference type="InterPro" id="IPR036129">
    <property type="entry name" value="Glycerate_kinase_sf"/>
</dbReference>
<dbReference type="Gene3D" id="3.40.50.10350">
    <property type="entry name" value="Glycerate kinase, domain 1"/>
    <property type="match status" value="1"/>
</dbReference>
<dbReference type="Proteomes" id="UP000824037">
    <property type="component" value="Unassembled WGS sequence"/>
</dbReference>
<accession>A0A9D2J2F9</accession>
<dbReference type="SUPFAM" id="SSF110738">
    <property type="entry name" value="Glycerate kinase I"/>
    <property type="match status" value="1"/>
</dbReference>
<evidence type="ECO:0000256" key="4">
    <source>
        <dbReference type="PIRNR" id="PIRNR006078"/>
    </source>
</evidence>
<dbReference type="Pfam" id="PF02595">
    <property type="entry name" value="Gly_kinase"/>
    <property type="match status" value="1"/>
</dbReference>
<evidence type="ECO:0000313" key="6">
    <source>
        <dbReference type="Proteomes" id="UP000824037"/>
    </source>
</evidence>
<dbReference type="GO" id="GO:0031388">
    <property type="term" value="P:organic acid phosphorylation"/>
    <property type="evidence" value="ECO:0007669"/>
    <property type="project" value="UniProtKB-UniRule"/>
</dbReference>
<organism evidence="5 6">
    <name type="scientific">Candidatus Ruania gallistercoris</name>
    <dbReference type="NCBI Taxonomy" id="2838746"/>
    <lineage>
        <taxon>Bacteria</taxon>
        <taxon>Bacillati</taxon>
        <taxon>Actinomycetota</taxon>
        <taxon>Actinomycetes</taxon>
        <taxon>Micrococcales</taxon>
        <taxon>Ruaniaceae</taxon>
        <taxon>Ruania</taxon>
    </lineage>
</organism>
<dbReference type="PIRSF" id="PIRSF006078">
    <property type="entry name" value="GlxK"/>
    <property type="match status" value="1"/>
</dbReference>
<evidence type="ECO:0000256" key="1">
    <source>
        <dbReference type="ARBA" id="ARBA00006284"/>
    </source>
</evidence>
<comment type="similarity">
    <text evidence="1 4">Belongs to the glycerate kinase type-1 family.</text>
</comment>
<protein>
    <submittedName>
        <fullName evidence="5">Glycerate kinase</fullName>
    </submittedName>
</protein>
<dbReference type="EMBL" id="DXBY01000007">
    <property type="protein sequence ID" value="HIZ34176.1"/>
    <property type="molecule type" value="Genomic_DNA"/>
</dbReference>
<dbReference type="Gene3D" id="3.90.1510.10">
    <property type="entry name" value="Glycerate kinase, domain 2"/>
    <property type="match status" value="1"/>
</dbReference>
<keyword evidence="2 4" id="KW-0808">Transferase</keyword>
<evidence type="ECO:0000256" key="2">
    <source>
        <dbReference type="ARBA" id="ARBA00022679"/>
    </source>
</evidence>